<dbReference type="InterPro" id="IPR046540">
    <property type="entry name" value="DMFA2_C"/>
</dbReference>
<dbReference type="EMBL" id="VFIY01000014">
    <property type="protein sequence ID" value="TPD59255.1"/>
    <property type="molecule type" value="Genomic_DNA"/>
</dbReference>
<keyword evidence="3" id="KW-1185">Reference proteome</keyword>
<reference evidence="3" key="1">
    <citation type="submission" date="2019-06" db="EMBL/GenBank/DDBJ databases">
        <title>The complete genome of Emcibacter congregatus ZYLT.</title>
        <authorList>
            <person name="Zhao Z."/>
        </authorList>
    </citation>
    <scope>NUCLEOTIDE SEQUENCE [LARGE SCALE GENOMIC DNA]</scope>
    <source>
        <strain evidence="3">MCCC 1A06723</strain>
    </source>
</reference>
<dbReference type="Pfam" id="PF20254">
    <property type="entry name" value="DMFA2_C"/>
    <property type="match status" value="1"/>
</dbReference>
<comment type="caution">
    <text evidence="2">The sequence shown here is derived from an EMBL/GenBank/DDBJ whole genome shotgun (WGS) entry which is preliminary data.</text>
</comment>
<dbReference type="AlphaFoldDB" id="A0A501PGD5"/>
<dbReference type="RefSeq" id="WP_139940920.1">
    <property type="nucleotide sequence ID" value="NZ_JBHSYP010000006.1"/>
</dbReference>
<evidence type="ECO:0000313" key="2">
    <source>
        <dbReference type="EMBL" id="TPD59255.1"/>
    </source>
</evidence>
<proteinExistence type="predicted"/>
<protein>
    <submittedName>
        <fullName evidence="2">N,N-dimethylformamidase</fullName>
    </submittedName>
</protein>
<evidence type="ECO:0000313" key="3">
    <source>
        <dbReference type="Proteomes" id="UP000319148"/>
    </source>
</evidence>
<organism evidence="2 3">
    <name type="scientific">Emcibacter nanhaiensis</name>
    <dbReference type="NCBI Taxonomy" id="1505037"/>
    <lineage>
        <taxon>Bacteria</taxon>
        <taxon>Pseudomonadati</taxon>
        <taxon>Pseudomonadota</taxon>
        <taxon>Alphaproteobacteria</taxon>
        <taxon>Emcibacterales</taxon>
        <taxon>Emcibacteraceae</taxon>
        <taxon>Emcibacter</taxon>
    </lineage>
</organism>
<accession>A0A501PGD5</accession>
<gene>
    <name evidence="2" type="ORF">FIV46_10685</name>
</gene>
<feature type="domain" description="N,N-dimethylformamidase beta subunit-like C-terminal" evidence="1">
    <location>
        <begin position="286"/>
        <end position="707"/>
    </location>
</feature>
<dbReference type="Proteomes" id="UP000319148">
    <property type="component" value="Unassembled WGS sequence"/>
</dbReference>
<sequence>MRKKLTGYCSELVVRGGDTLDFMIHGEEVIDCEVDLVRIVNGDPDPAGPGVILEEIEAPFAGRRKAVPQDKRSGSFAVLPVNNEEAEFDALSVTLAVFPTLFNGCRQTIAHLTHGKGEDILSLWLDDGGRLSCDCAGVTVALDKQMPLDHWSIIGVSVSQEHSEITLFQTVCSMGVGDLAMKASCRKRQEIDLDVPFVPDLLTLASSWDPQEKPLHSFNGKLEAPRLIAEYIDDNKCFGLVLAEQPSANEGRLLGFWDFSRDIQTPHIRNLLTGGLDGKVVNLPNRAVRGLRWSGRERNWQNAPLEYGAIHFHDTDLYDSRWDVTFSYRIPGDLRSGAYAARLRAGTETEYLTFFVSPPKLRRPDQPQIALVLPTASYLAYSNEIAHVQVLRALYGEDVPLLPEVEMFMENPTFGHSMYQGHADGSGVHYVSHLRPIWNLRPDTRPWAFPADTNIIHWLETRGFHYDVITDHDIELYGAGILNNYRVLLTGTHPEYLTGKIFDAYDGFLANGGRLMYLGGNGFYWRVAFSENWPAAMEVRRAEDGNRGWVAEPGEYYHAFDGEMGGLWRRQFRSPNTLVGIGFAAQGFTASTYFRRTQDAENQRCSFIFDGVEDNIIGDFGLRGGGAVGEEIDRFDVALGSPAHGLVLARSENHPEDMFLAKEEFLYTVPPNLDDRIRADMVFFETSAGGAVFSVGSIAWSGSLSHDNFDNSVARITENVLNRFAEDTKFEVPDWPEQEVPSFRASVASGQRINA</sequence>
<name>A0A501PGD5_9PROT</name>
<dbReference type="OrthoDB" id="505641at2"/>
<evidence type="ECO:0000259" key="1">
    <source>
        <dbReference type="Pfam" id="PF20254"/>
    </source>
</evidence>